<reference evidence="1" key="1">
    <citation type="journal article" date="2015" name="Nature">
        <title>Complex archaea that bridge the gap between prokaryotes and eukaryotes.</title>
        <authorList>
            <person name="Spang A."/>
            <person name="Saw J.H."/>
            <person name="Jorgensen S.L."/>
            <person name="Zaremba-Niedzwiedzka K."/>
            <person name="Martijn J."/>
            <person name="Lind A.E."/>
            <person name="van Eijk R."/>
            <person name="Schleper C."/>
            <person name="Guy L."/>
            <person name="Ettema T.J."/>
        </authorList>
    </citation>
    <scope>NUCLEOTIDE SEQUENCE</scope>
</reference>
<evidence type="ECO:0000313" key="1">
    <source>
        <dbReference type="EMBL" id="KKM70080.1"/>
    </source>
</evidence>
<comment type="caution">
    <text evidence="1">The sequence shown here is derived from an EMBL/GenBank/DDBJ whole genome shotgun (WGS) entry which is preliminary data.</text>
</comment>
<proteinExistence type="predicted"/>
<protein>
    <submittedName>
        <fullName evidence="1">Uncharacterized protein</fullName>
    </submittedName>
</protein>
<accession>A0A0F9M073</accession>
<organism evidence="1">
    <name type="scientific">marine sediment metagenome</name>
    <dbReference type="NCBI Taxonomy" id="412755"/>
    <lineage>
        <taxon>unclassified sequences</taxon>
        <taxon>metagenomes</taxon>
        <taxon>ecological metagenomes</taxon>
    </lineage>
</organism>
<dbReference type="AlphaFoldDB" id="A0A0F9M073"/>
<gene>
    <name evidence="1" type="ORF">LCGC14_1444320</name>
</gene>
<dbReference type="EMBL" id="LAZR01009883">
    <property type="protein sequence ID" value="KKM70080.1"/>
    <property type="molecule type" value="Genomic_DNA"/>
</dbReference>
<sequence length="54" mass="5867">MAIVKRGNDMPVVSYYGNDGDAMMCPKCGNKLVVIAIDANDNNLICDICDLDDE</sequence>
<name>A0A0F9M073_9ZZZZ</name>